<feature type="region of interest" description="Disordered" evidence="5">
    <location>
        <begin position="357"/>
        <end position="383"/>
    </location>
</feature>
<accession>A0A6L2KV98</accession>
<keyword evidence="3" id="KW-0862">Zinc</keyword>
<feature type="compositionally biased region" description="Basic residues" evidence="5">
    <location>
        <begin position="1299"/>
        <end position="1308"/>
    </location>
</feature>
<feature type="region of interest" description="Disordered" evidence="5">
    <location>
        <begin position="1284"/>
        <end position="1308"/>
    </location>
</feature>
<feature type="region of interest" description="Disordered" evidence="5">
    <location>
        <begin position="656"/>
        <end position="771"/>
    </location>
</feature>
<dbReference type="InterPro" id="IPR007527">
    <property type="entry name" value="Znf_SWIM"/>
</dbReference>
<dbReference type="PROSITE" id="PS50966">
    <property type="entry name" value="ZF_SWIM"/>
    <property type="match status" value="1"/>
</dbReference>
<dbReference type="EMBL" id="BKCJ010003141">
    <property type="protein sequence ID" value="GEU53236.1"/>
    <property type="molecule type" value="Genomic_DNA"/>
</dbReference>
<dbReference type="InterPro" id="IPR006564">
    <property type="entry name" value="Znf_PMZ"/>
</dbReference>
<feature type="domain" description="SWIM-type" evidence="6">
    <location>
        <begin position="523"/>
        <end position="565"/>
    </location>
</feature>
<evidence type="ECO:0000256" key="3">
    <source>
        <dbReference type="ARBA" id="ARBA00022833"/>
    </source>
</evidence>
<dbReference type="SMART" id="SM00575">
    <property type="entry name" value="ZnF_PMZ"/>
    <property type="match status" value="1"/>
</dbReference>
<gene>
    <name evidence="7" type="ORF">Tci_025214</name>
</gene>
<feature type="region of interest" description="Disordered" evidence="5">
    <location>
        <begin position="1049"/>
        <end position="1087"/>
    </location>
</feature>
<keyword evidence="1" id="KW-0479">Metal-binding</keyword>
<feature type="region of interest" description="Disordered" evidence="5">
    <location>
        <begin position="47"/>
        <end position="93"/>
    </location>
</feature>
<feature type="compositionally biased region" description="Acidic residues" evidence="5">
    <location>
        <begin position="357"/>
        <end position="370"/>
    </location>
</feature>
<sequence>MDAFEDVDVVQRVPVRGEGASGTRGGAIGSRCIGGAAGSRGGASGLIGRGAGGSGGTSGSRGRGAGGSRDRGAGGSKKNHVSTAGTKKRQGKKKVGTFGFAKWFGLQDEPEQTQDQVHPQEKPQQAALRIPCARILQRKLEKQGITFEIHHGGCFTLTPSRSYVGGHVSSLNVVDIEEFCLHDLKDMKWKYVKDNKIILVYVEHESSNVDSNIFVTPKKGVAIAVGNHLKKAPIEIDSSPDVNRNLTPMCHRNLTKEWEHVSSKALSIGEVMKILSKKQPASFVKGPIVVKNVDPFKGLDEILCYYANTREKITRKQVIVHVGNSFTIDDVLDLEMLFETEGVGPIGKFKEVEVDVDNELEEESDTEENDTSGNDSKDLDYDPKHDEVCDDDEYIVEDVHMRTTVRNDDNKNQIQTLQQELLEGFGVDANNRIYPVAYAIVEAESKASWCWFLNLERILEYKPTSITLSFLIGKREYLMKRIVVVQKVIAKTVGPLIPFVTALFDAIKKATDHIVQWNEGHLYQVTRPYRDQCIVNMDRRVCSCKKWELTRVPCKHVVTAIYNMSENSMPPKKRKKAHDDIASQSCLSGKLSKKGRSVKCSKCGNLGHNRQGCRGQGGARQATGARNVSSQAAGRANSVLPCFQLGTGIPICLSSKRKQKKEMNDSQPREEGAPEVGLEFMAKAKTTPRKLVYDGSEEEENSNSSRIRGSSKRLSNESFDTSRARDKDRSSRKSQRILSRSRESSDLRRSERLENRSKSKAKPKRERGLRAQMFRQTLSGALRNWFDDLDSKCMDIFEELSQKFLEEFSQQKSYANDKDPTDKKRMNEGLQAFMDRFKYESSHIKGVTPVDEMFERVMEFIRGEATAGSTEAARASQWGKGVICPVWSGGQERTMGRRGQREFRTNIGTCAPYLRRDTFTPLTKTSKEILAMEKANRRGCFIRKADPLGERYTSWKLEKWKSRTREHESLKHGESSFTDDPIILEGTIKGYHVRRIYVDDGSSSEITYEHCFKSFDVDIKSRLRKDNAPLNGFSGETYHPLGLIDLRDRNEEPRSDGFDHLSDDEVLDDSRSRYNENQQRSSMGMQTCRENAESVKGNAMMSPRGRKWDPHGTSVLTSTCQRIGSGCHVAGHGLGPVATCHHLSGSTWQADVAVGLIVEPTKSRPEPGNKRIRNRKLMRILLRDLIQFRSRSWLDYRRWDSCEEEKEELCGGTKCPAKVIPLRVIIEDGTHAVLPELEMYTWSMVVSKSCYTSLEEEKEELCGGTKCPAKVIPLRVCMRTRSSSNLPVESLPNPSTSNPKRRKHKRSKQHFILEESPIDTMVDQRTMEELLRAPTEGYAEAIVVPLIRVEQFELKHSLINMMTSDQFFGLEKDNPHDHIRWFNKITSTIKYKDVPNFAIKLMLFPFSLTGAACRWLEKEPPYSILTWEDLVSKFINEFFPPSRTTNLRNEISNFQQRFDESFHEAWDRYEDLLCACPHHGFTELHQLDTFYNELNPADQDSLNSAAGGSLLERQIAKLTYAVNQQTSVVTTTMTAILNQFQATPPLAFVKSAEEICVTCGGAHPYYQCPAAGGNTFLELRDNIQGYIAAATVNYNQGNFVYHPLGSRSLPSNTIANPKGELKAITTRSGIVLEGPSFPIPPLFINPEEDEHVEETLTDQDLAEYTIKVPPPLDAQAKTTRKYKVQIRKFWQMFKQLHINVTLADALILIPKYQKMFKALLSNKKKLLELANTPLNENCSAVILKKLPKKLRDPGKFLIPCGFSKLKCKSLADLGASINLMPLSVWKKLGLPELISTRMTLELANRAICTPAGIARDVFVPVGKFTFPGDFVIGDYESDHRVTLILGRPFLWTARALIDVHREEMILRDEVKDDIFDPEVSNVLPEKFLDLDFTKDLHPPLYVNPLSGNTTSSSSPKKLLEEFADELTLITFLTGNDNVQFDIEFVLKEIEYLLHHDPRKDIGSILKDSIDQSDLADLNNNLVDSMPEMFTDEHALDYSSFPLYDEYDDDLFKVESDTKNVYDDPFDSKGEKIKKSKLLVNELDLLCDFLLPSEYDSFFSKDFSKVDALPSTNNEDKVFNPRILIQETLFEVITHVAPEKNEKKLAISHASLILKDFDPPLYELSFFKEVTKFKILLPFSSKNKEKVFKPGIHTSE</sequence>
<evidence type="ECO:0000256" key="1">
    <source>
        <dbReference type="ARBA" id="ARBA00022723"/>
    </source>
</evidence>
<feature type="compositionally biased region" description="Basic and acidic residues" evidence="5">
    <location>
        <begin position="661"/>
        <end position="672"/>
    </location>
</feature>
<dbReference type="Gene3D" id="2.40.70.10">
    <property type="entry name" value="Acid Proteases"/>
    <property type="match status" value="1"/>
</dbReference>
<dbReference type="Pfam" id="PF03732">
    <property type="entry name" value="Retrotrans_gag"/>
    <property type="match status" value="1"/>
</dbReference>
<organism evidence="7">
    <name type="scientific">Tanacetum cinerariifolium</name>
    <name type="common">Dalmatian daisy</name>
    <name type="synonym">Chrysanthemum cinerariifolium</name>
    <dbReference type="NCBI Taxonomy" id="118510"/>
    <lineage>
        <taxon>Eukaryota</taxon>
        <taxon>Viridiplantae</taxon>
        <taxon>Streptophyta</taxon>
        <taxon>Embryophyta</taxon>
        <taxon>Tracheophyta</taxon>
        <taxon>Spermatophyta</taxon>
        <taxon>Magnoliopsida</taxon>
        <taxon>eudicotyledons</taxon>
        <taxon>Gunneridae</taxon>
        <taxon>Pentapetalae</taxon>
        <taxon>asterids</taxon>
        <taxon>campanulids</taxon>
        <taxon>Asterales</taxon>
        <taxon>Asteraceae</taxon>
        <taxon>Asteroideae</taxon>
        <taxon>Anthemideae</taxon>
        <taxon>Anthemidinae</taxon>
        <taxon>Tanacetum</taxon>
    </lineage>
</organism>
<feature type="compositionally biased region" description="Basic residues" evidence="5">
    <location>
        <begin position="758"/>
        <end position="767"/>
    </location>
</feature>
<keyword evidence="7" id="KW-0548">Nucleotidyltransferase</keyword>
<proteinExistence type="predicted"/>
<feature type="compositionally biased region" description="Basic and acidic residues" evidence="5">
    <location>
        <begin position="740"/>
        <end position="757"/>
    </location>
</feature>
<dbReference type="InterPro" id="IPR021109">
    <property type="entry name" value="Peptidase_aspartic_dom_sf"/>
</dbReference>
<evidence type="ECO:0000256" key="5">
    <source>
        <dbReference type="SAM" id="MobiDB-lite"/>
    </source>
</evidence>
<dbReference type="GO" id="GO:0008270">
    <property type="term" value="F:zinc ion binding"/>
    <property type="evidence" value="ECO:0007669"/>
    <property type="project" value="UniProtKB-KW"/>
</dbReference>
<comment type="caution">
    <text evidence="7">The sequence shown here is derived from an EMBL/GenBank/DDBJ whole genome shotgun (WGS) entry which is preliminary data.</text>
</comment>
<reference evidence="7" key="1">
    <citation type="journal article" date="2019" name="Sci. Rep.">
        <title>Draft genome of Tanacetum cinerariifolium, the natural source of mosquito coil.</title>
        <authorList>
            <person name="Yamashiro T."/>
            <person name="Shiraishi A."/>
            <person name="Satake H."/>
            <person name="Nakayama K."/>
        </authorList>
    </citation>
    <scope>NUCLEOTIDE SEQUENCE</scope>
</reference>
<dbReference type="PANTHER" id="PTHR33067">
    <property type="entry name" value="RNA-DIRECTED DNA POLYMERASE-RELATED"/>
    <property type="match status" value="1"/>
</dbReference>
<evidence type="ECO:0000256" key="2">
    <source>
        <dbReference type="ARBA" id="ARBA00022771"/>
    </source>
</evidence>
<dbReference type="CDD" id="cd00303">
    <property type="entry name" value="retropepsin_like"/>
    <property type="match status" value="1"/>
</dbReference>
<dbReference type="PANTHER" id="PTHR33067:SF35">
    <property type="entry name" value="ASPARTIC PEPTIDASE DDI1-TYPE DOMAIN-CONTAINING PROTEIN"/>
    <property type="match status" value="1"/>
</dbReference>
<evidence type="ECO:0000256" key="4">
    <source>
        <dbReference type="PROSITE-ProRule" id="PRU00325"/>
    </source>
</evidence>
<keyword evidence="7" id="KW-0808">Transferase</keyword>
<feature type="region of interest" description="Disordered" evidence="5">
    <location>
        <begin position="611"/>
        <end position="631"/>
    </location>
</feature>
<name>A0A6L2KV98_TANCI</name>
<feature type="compositionally biased region" description="Basic and acidic residues" evidence="5">
    <location>
        <begin position="720"/>
        <end position="731"/>
    </location>
</feature>
<keyword evidence="7" id="KW-0695">RNA-directed DNA polymerase</keyword>
<evidence type="ECO:0000259" key="6">
    <source>
        <dbReference type="PROSITE" id="PS50966"/>
    </source>
</evidence>
<feature type="compositionally biased region" description="Gly residues" evidence="5">
    <location>
        <begin position="47"/>
        <end position="67"/>
    </location>
</feature>
<protein>
    <submittedName>
        <fullName evidence="7">Reverse transcriptase domain-containing protein</fullName>
    </submittedName>
</protein>
<feature type="compositionally biased region" description="Polar residues" evidence="5">
    <location>
        <begin position="1284"/>
        <end position="1298"/>
    </location>
</feature>
<dbReference type="InterPro" id="IPR005162">
    <property type="entry name" value="Retrotrans_gag_dom"/>
</dbReference>
<dbReference type="Pfam" id="PF04434">
    <property type="entry name" value="SWIM"/>
    <property type="match status" value="1"/>
</dbReference>
<feature type="compositionally biased region" description="Basic and acidic residues" evidence="5">
    <location>
        <begin position="1049"/>
        <end position="1074"/>
    </location>
</feature>
<feature type="compositionally biased region" description="Polar residues" evidence="5">
    <location>
        <begin position="1075"/>
        <end position="1087"/>
    </location>
</feature>
<dbReference type="GO" id="GO:0003964">
    <property type="term" value="F:RNA-directed DNA polymerase activity"/>
    <property type="evidence" value="ECO:0007669"/>
    <property type="project" value="UniProtKB-KW"/>
</dbReference>
<evidence type="ECO:0000313" key="7">
    <source>
        <dbReference type="EMBL" id="GEU53236.1"/>
    </source>
</evidence>
<keyword evidence="2 4" id="KW-0863">Zinc-finger</keyword>